<proteinExistence type="predicted"/>
<evidence type="ECO:0000313" key="1">
    <source>
        <dbReference type="EMBL" id="GFR94488.1"/>
    </source>
</evidence>
<accession>A0AAV4HBN8</accession>
<reference evidence="1 2" key="1">
    <citation type="journal article" date="2021" name="Elife">
        <title>Chloroplast acquisition without the gene transfer in kleptoplastic sea slugs, Plakobranchus ocellatus.</title>
        <authorList>
            <person name="Maeda T."/>
            <person name="Takahashi S."/>
            <person name="Yoshida T."/>
            <person name="Shimamura S."/>
            <person name="Takaki Y."/>
            <person name="Nagai Y."/>
            <person name="Toyoda A."/>
            <person name="Suzuki Y."/>
            <person name="Arimoto A."/>
            <person name="Ishii H."/>
            <person name="Satoh N."/>
            <person name="Nishiyama T."/>
            <person name="Hasebe M."/>
            <person name="Maruyama T."/>
            <person name="Minagawa J."/>
            <person name="Obokata J."/>
            <person name="Shigenobu S."/>
        </authorList>
    </citation>
    <scope>NUCLEOTIDE SEQUENCE [LARGE SCALE GENOMIC DNA]</scope>
</reference>
<comment type="caution">
    <text evidence="1">The sequence shown here is derived from an EMBL/GenBank/DDBJ whole genome shotgun (WGS) entry which is preliminary data.</text>
</comment>
<protein>
    <submittedName>
        <fullName evidence="1">Uncharacterized protein</fullName>
    </submittedName>
</protein>
<dbReference type="AlphaFoldDB" id="A0AAV4HBN8"/>
<name>A0AAV4HBN8_9GAST</name>
<keyword evidence="2" id="KW-1185">Reference proteome</keyword>
<sequence length="85" mass="9042">MPHTHAGLASGVYPVCIGLFGRRPGRQGGKRPGGWSIMHSLTGVTKMSNLIAPDKTTAAAAALHYRRCEALPEVLRDVDLSVSCE</sequence>
<organism evidence="1 2">
    <name type="scientific">Elysia marginata</name>
    <dbReference type="NCBI Taxonomy" id="1093978"/>
    <lineage>
        <taxon>Eukaryota</taxon>
        <taxon>Metazoa</taxon>
        <taxon>Spiralia</taxon>
        <taxon>Lophotrochozoa</taxon>
        <taxon>Mollusca</taxon>
        <taxon>Gastropoda</taxon>
        <taxon>Heterobranchia</taxon>
        <taxon>Euthyneura</taxon>
        <taxon>Panpulmonata</taxon>
        <taxon>Sacoglossa</taxon>
        <taxon>Placobranchoidea</taxon>
        <taxon>Plakobranchidae</taxon>
        <taxon>Elysia</taxon>
    </lineage>
</organism>
<evidence type="ECO:0000313" key="2">
    <source>
        <dbReference type="Proteomes" id="UP000762676"/>
    </source>
</evidence>
<dbReference type="Proteomes" id="UP000762676">
    <property type="component" value="Unassembled WGS sequence"/>
</dbReference>
<dbReference type="EMBL" id="BMAT01005504">
    <property type="protein sequence ID" value="GFR94488.1"/>
    <property type="molecule type" value="Genomic_DNA"/>
</dbReference>
<gene>
    <name evidence="1" type="ORF">ElyMa_002669400</name>
</gene>